<dbReference type="PANTHER" id="PTHR47171:SF1">
    <property type="entry name" value="ZN(II)2CYS6 TRANSCRIPTION FACTOR (EUROFUNG)"/>
    <property type="match status" value="1"/>
</dbReference>
<dbReference type="OMA" id="EKDARHW"/>
<accession>A0A177D9R4</accession>
<evidence type="ECO:0000256" key="1">
    <source>
        <dbReference type="ARBA" id="ARBA00022723"/>
    </source>
</evidence>
<evidence type="ECO:0000256" key="3">
    <source>
        <dbReference type="ARBA" id="ARBA00023015"/>
    </source>
</evidence>
<reference evidence="9 10" key="1">
    <citation type="submission" date="2016-05" db="EMBL/GenBank/DDBJ databases">
        <title>Comparative analysis of secretome profiles of manganese(II)-oxidizing ascomycete fungi.</title>
        <authorList>
            <consortium name="DOE Joint Genome Institute"/>
            <person name="Zeiner C.A."/>
            <person name="Purvine S.O."/>
            <person name="Zink E.M."/>
            <person name="Wu S."/>
            <person name="Pasa-Tolic L."/>
            <person name="Chaput D.L."/>
            <person name="Haridas S."/>
            <person name="Grigoriev I.V."/>
            <person name="Santelli C.M."/>
            <person name="Hansel C.M."/>
        </authorList>
    </citation>
    <scope>NUCLEOTIDE SEQUENCE [LARGE SCALE GENOMIC DNA]</scope>
    <source>
        <strain evidence="9 10">SRC1lrK2f</strain>
    </source>
</reference>
<feature type="compositionally biased region" description="Polar residues" evidence="7">
    <location>
        <begin position="610"/>
        <end position="638"/>
    </location>
</feature>
<feature type="domain" description="Zn(2)-C6 fungal-type" evidence="8">
    <location>
        <begin position="12"/>
        <end position="43"/>
    </location>
</feature>
<organism evidence="9 10">
    <name type="scientific">Alternaria alternata</name>
    <name type="common">Alternaria rot fungus</name>
    <name type="synonym">Torula alternata</name>
    <dbReference type="NCBI Taxonomy" id="5599"/>
    <lineage>
        <taxon>Eukaryota</taxon>
        <taxon>Fungi</taxon>
        <taxon>Dikarya</taxon>
        <taxon>Ascomycota</taxon>
        <taxon>Pezizomycotina</taxon>
        <taxon>Dothideomycetes</taxon>
        <taxon>Pleosporomycetidae</taxon>
        <taxon>Pleosporales</taxon>
        <taxon>Pleosporineae</taxon>
        <taxon>Pleosporaceae</taxon>
        <taxon>Alternaria</taxon>
        <taxon>Alternaria sect. Alternaria</taxon>
        <taxon>Alternaria alternata complex</taxon>
    </lineage>
</organism>
<dbReference type="InterPro" id="IPR007219">
    <property type="entry name" value="XnlR_reg_dom"/>
</dbReference>
<feature type="region of interest" description="Disordered" evidence="7">
    <location>
        <begin position="104"/>
        <end position="141"/>
    </location>
</feature>
<evidence type="ECO:0000256" key="6">
    <source>
        <dbReference type="ARBA" id="ARBA00023242"/>
    </source>
</evidence>
<keyword evidence="1" id="KW-0479">Metal-binding</keyword>
<proteinExistence type="predicted"/>
<keyword evidence="4" id="KW-0238">DNA-binding</keyword>
<dbReference type="PANTHER" id="PTHR47171">
    <property type="entry name" value="FARA-RELATED"/>
    <property type="match status" value="1"/>
</dbReference>
<keyword evidence="6" id="KW-0539">Nucleus</keyword>
<dbReference type="SMART" id="SM00066">
    <property type="entry name" value="GAL4"/>
    <property type="match status" value="1"/>
</dbReference>
<sequence>MSEPPRKRAKLACVTCNARRVKCDVTDRHPCSNCAAGNVECETRESRRGKHIRKPRAETEVHSKTAIRQVLIQRSPPSVTAISPQRHEDEVAASHVLASLSSNFHSPVNTHTPASGGQYHLPTPSAPSDLNSDQSKAGSVHQEDAVFLGESSSLRYVTTGEPSAAAAERRQSCFRHAVPSAARAESLVPEWESERRIARKKALQAEGAFSFPPAEVRLELFQAYFKWFHPHFPIIDEEEFWTEYREFNFSALLLQAMMFIGVIHCEESTLYRLGWGNRHRAKWFFYIRAKDIYDATFETNKIIVIQALFLMSFWRAGALLEKDARHWLGTAISLSETRALHRSGGDTEESLTRVKRRLWWAIYVRERQCASALGLPCRIRDKDCDIEPLSSADFTSAFASSTSVEDRHRYTVYAISMVQLAVFLGRVVDAGYLPKRTLAPDERIKLRNELYKWRQDLPSVMQLQTDAGDPPNFQASMLHLAYNNLLILLHRTSFVLDENSNTATDGNVALQAAARNSRIVEDMLPGGNIGHAQMHVITNLFNTLCIHVVNFRRSSGINRTLAEHRAKLCLLGLQELQKTWEVTNWVLQLFFQYLDRETASRLAMEADDGGSSTATGQFTSACTTTQPPSQHQAADNVPTRSTQYLDAPASSTTSPKPWSWTLDEADQYLFTQIENDFAFGEGALQQWCPEDLLSTE</sequence>
<dbReference type="InterPro" id="IPR001138">
    <property type="entry name" value="Zn2Cys6_DnaBD"/>
</dbReference>
<gene>
    <name evidence="9" type="ORF">CC77DRAFT_1077674</name>
</gene>
<keyword evidence="2" id="KW-0862">Zinc</keyword>
<dbReference type="GeneID" id="29114859"/>
<dbReference type="SMART" id="SM00906">
    <property type="entry name" value="Fungal_trans"/>
    <property type="match status" value="1"/>
</dbReference>
<keyword evidence="10" id="KW-1185">Reference proteome</keyword>
<dbReference type="VEuPathDB" id="FungiDB:CC77DRAFT_1077674"/>
<dbReference type="GO" id="GO:0008270">
    <property type="term" value="F:zinc ion binding"/>
    <property type="evidence" value="ECO:0007669"/>
    <property type="project" value="InterPro"/>
</dbReference>
<dbReference type="STRING" id="5599.A0A177D9R4"/>
<dbReference type="Proteomes" id="UP000077248">
    <property type="component" value="Unassembled WGS sequence"/>
</dbReference>
<dbReference type="SUPFAM" id="SSF57701">
    <property type="entry name" value="Zn2/Cys6 DNA-binding domain"/>
    <property type="match status" value="1"/>
</dbReference>
<dbReference type="GO" id="GO:0003677">
    <property type="term" value="F:DNA binding"/>
    <property type="evidence" value="ECO:0007669"/>
    <property type="project" value="UniProtKB-KW"/>
</dbReference>
<dbReference type="KEGG" id="aalt:CC77DRAFT_1077674"/>
<name>A0A177D9R4_ALTAL</name>
<dbReference type="Pfam" id="PF00172">
    <property type="entry name" value="Zn_clus"/>
    <property type="match status" value="1"/>
</dbReference>
<dbReference type="GO" id="GO:0000981">
    <property type="term" value="F:DNA-binding transcription factor activity, RNA polymerase II-specific"/>
    <property type="evidence" value="ECO:0007669"/>
    <property type="project" value="InterPro"/>
</dbReference>
<feature type="region of interest" description="Disordered" evidence="7">
    <location>
        <begin position="606"/>
        <end position="638"/>
    </location>
</feature>
<dbReference type="CDD" id="cd12148">
    <property type="entry name" value="fungal_TF_MHR"/>
    <property type="match status" value="1"/>
</dbReference>
<dbReference type="Pfam" id="PF04082">
    <property type="entry name" value="Fungal_trans"/>
    <property type="match status" value="1"/>
</dbReference>
<evidence type="ECO:0000256" key="2">
    <source>
        <dbReference type="ARBA" id="ARBA00022833"/>
    </source>
</evidence>
<dbReference type="RefSeq" id="XP_018381894.1">
    <property type="nucleotide sequence ID" value="XM_018529265.1"/>
</dbReference>
<feature type="compositionally biased region" description="Polar residues" evidence="7">
    <location>
        <begin position="126"/>
        <end position="137"/>
    </location>
</feature>
<keyword evidence="5" id="KW-0804">Transcription</keyword>
<dbReference type="AlphaFoldDB" id="A0A177D9R4"/>
<dbReference type="InterPro" id="IPR052073">
    <property type="entry name" value="Amide_Lactam_Regulators"/>
</dbReference>
<evidence type="ECO:0000256" key="4">
    <source>
        <dbReference type="ARBA" id="ARBA00023125"/>
    </source>
</evidence>
<dbReference type="EMBL" id="KV441489">
    <property type="protein sequence ID" value="OAG16473.1"/>
    <property type="molecule type" value="Genomic_DNA"/>
</dbReference>
<dbReference type="CDD" id="cd00067">
    <property type="entry name" value="GAL4"/>
    <property type="match status" value="1"/>
</dbReference>
<feature type="compositionally biased region" description="Polar residues" evidence="7">
    <location>
        <begin position="104"/>
        <end position="115"/>
    </location>
</feature>
<evidence type="ECO:0000256" key="7">
    <source>
        <dbReference type="SAM" id="MobiDB-lite"/>
    </source>
</evidence>
<evidence type="ECO:0000313" key="10">
    <source>
        <dbReference type="Proteomes" id="UP000077248"/>
    </source>
</evidence>
<evidence type="ECO:0000259" key="8">
    <source>
        <dbReference type="PROSITE" id="PS50048"/>
    </source>
</evidence>
<keyword evidence="3" id="KW-0805">Transcription regulation</keyword>
<dbReference type="PROSITE" id="PS50048">
    <property type="entry name" value="ZN2_CY6_FUNGAL_2"/>
    <property type="match status" value="1"/>
</dbReference>
<protein>
    <recommendedName>
        <fullName evidence="8">Zn(2)-C6 fungal-type domain-containing protein</fullName>
    </recommendedName>
</protein>
<dbReference type="GO" id="GO:0006351">
    <property type="term" value="P:DNA-templated transcription"/>
    <property type="evidence" value="ECO:0007669"/>
    <property type="project" value="InterPro"/>
</dbReference>
<evidence type="ECO:0000256" key="5">
    <source>
        <dbReference type="ARBA" id="ARBA00023163"/>
    </source>
</evidence>
<evidence type="ECO:0000313" key="9">
    <source>
        <dbReference type="EMBL" id="OAG16473.1"/>
    </source>
</evidence>
<dbReference type="Gene3D" id="4.10.240.10">
    <property type="entry name" value="Zn(2)-C6 fungal-type DNA-binding domain"/>
    <property type="match status" value="1"/>
</dbReference>
<dbReference type="InterPro" id="IPR036864">
    <property type="entry name" value="Zn2-C6_fun-type_DNA-bd_sf"/>
</dbReference>